<dbReference type="InterPro" id="IPR002913">
    <property type="entry name" value="START_lipid-bd_dom"/>
</dbReference>
<dbReference type="PANTHER" id="PTHR45950">
    <property type="entry name" value="HOMEOBOX-LEUCINE ZIPPER PROTEIN ATHB-14"/>
    <property type="match status" value="1"/>
</dbReference>
<keyword evidence="3" id="KW-1185">Reference proteome</keyword>
<dbReference type="GO" id="GO:0003700">
    <property type="term" value="F:DNA-binding transcription factor activity"/>
    <property type="evidence" value="ECO:0007669"/>
    <property type="project" value="InterPro"/>
</dbReference>
<evidence type="ECO:0000313" key="2">
    <source>
        <dbReference type="EMBL" id="THG09175.1"/>
    </source>
</evidence>
<sequence>MSQNLTETNLSVIEPRYFDIKGLPANDDHPSHDVANGQKLVKEVCEKSISDYGTGPNPFVASQLTRAKMLASGYFVRPFEGGGSTIHIVDHLDLEALTAPEELRPLYESSKLVAQKMTVAALHYIRRIARERSCEVGHGKEPPLRTFSQRLSRGFNDAVSGFNNDGWSLMSYGSAEDLVISINTTKNFGTISYPVDPQPLVGGILCVKASTLLPGGSEVHLHISRFFQEICILSKIVV</sequence>
<dbReference type="AlphaFoldDB" id="A0A4S4E1R3"/>
<dbReference type="PANTHER" id="PTHR45950:SF10">
    <property type="entry name" value="HOMEOBOX-LEUCINE ZIPPER PROTEIN REVOLUTA"/>
    <property type="match status" value="1"/>
</dbReference>
<feature type="domain" description="START" evidence="1">
    <location>
        <begin position="44"/>
        <end position="130"/>
    </location>
</feature>
<dbReference type="Pfam" id="PF01852">
    <property type="entry name" value="START"/>
    <property type="match status" value="1"/>
</dbReference>
<proteinExistence type="predicted"/>
<dbReference type="STRING" id="542762.A0A4S4E1R3"/>
<protein>
    <recommendedName>
        <fullName evidence="1">START domain-containing protein</fullName>
    </recommendedName>
</protein>
<accession>A0A4S4E1R3</accession>
<reference evidence="2 3" key="1">
    <citation type="journal article" date="2018" name="Proc. Natl. Acad. Sci. U.S.A.">
        <title>Draft genome sequence of Camellia sinensis var. sinensis provides insights into the evolution of the tea genome and tea quality.</title>
        <authorList>
            <person name="Wei C."/>
            <person name="Yang H."/>
            <person name="Wang S."/>
            <person name="Zhao J."/>
            <person name="Liu C."/>
            <person name="Gao L."/>
            <person name="Xia E."/>
            <person name="Lu Y."/>
            <person name="Tai Y."/>
            <person name="She G."/>
            <person name="Sun J."/>
            <person name="Cao H."/>
            <person name="Tong W."/>
            <person name="Gao Q."/>
            <person name="Li Y."/>
            <person name="Deng W."/>
            <person name="Jiang X."/>
            <person name="Wang W."/>
            <person name="Chen Q."/>
            <person name="Zhang S."/>
            <person name="Li H."/>
            <person name="Wu J."/>
            <person name="Wang P."/>
            <person name="Li P."/>
            <person name="Shi C."/>
            <person name="Zheng F."/>
            <person name="Jian J."/>
            <person name="Huang B."/>
            <person name="Shan D."/>
            <person name="Shi M."/>
            <person name="Fang C."/>
            <person name="Yue Y."/>
            <person name="Li F."/>
            <person name="Li D."/>
            <person name="Wei S."/>
            <person name="Han B."/>
            <person name="Jiang C."/>
            <person name="Yin Y."/>
            <person name="Xia T."/>
            <person name="Zhang Z."/>
            <person name="Bennetzen J.L."/>
            <person name="Zhao S."/>
            <person name="Wan X."/>
        </authorList>
    </citation>
    <scope>NUCLEOTIDE SEQUENCE [LARGE SCALE GENOMIC DNA]</scope>
    <source>
        <strain evidence="3">cv. Shuchazao</strain>
        <tissue evidence="2">Leaf</tissue>
    </source>
</reference>
<dbReference type="Proteomes" id="UP000306102">
    <property type="component" value="Unassembled WGS sequence"/>
</dbReference>
<dbReference type="InterPro" id="IPR044830">
    <property type="entry name" value="HD-Zip_III"/>
</dbReference>
<evidence type="ECO:0000313" key="3">
    <source>
        <dbReference type="Proteomes" id="UP000306102"/>
    </source>
</evidence>
<comment type="caution">
    <text evidence="2">The sequence shown here is derived from an EMBL/GenBank/DDBJ whole genome shotgun (WGS) entry which is preliminary data.</text>
</comment>
<gene>
    <name evidence="2" type="ORF">TEA_004251</name>
</gene>
<evidence type="ECO:0000259" key="1">
    <source>
        <dbReference type="PROSITE" id="PS50848"/>
    </source>
</evidence>
<organism evidence="2 3">
    <name type="scientific">Camellia sinensis var. sinensis</name>
    <name type="common">China tea</name>
    <dbReference type="NCBI Taxonomy" id="542762"/>
    <lineage>
        <taxon>Eukaryota</taxon>
        <taxon>Viridiplantae</taxon>
        <taxon>Streptophyta</taxon>
        <taxon>Embryophyta</taxon>
        <taxon>Tracheophyta</taxon>
        <taxon>Spermatophyta</taxon>
        <taxon>Magnoliopsida</taxon>
        <taxon>eudicotyledons</taxon>
        <taxon>Gunneridae</taxon>
        <taxon>Pentapetalae</taxon>
        <taxon>asterids</taxon>
        <taxon>Ericales</taxon>
        <taxon>Theaceae</taxon>
        <taxon>Camellia</taxon>
    </lineage>
</organism>
<name>A0A4S4E1R3_CAMSN</name>
<dbReference type="PROSITE" id="PS50848">
    <property type="entry name" value="START"/>
    <property type="match status" value="1"/>
</dbReference>
<dbReference type="EMBL" id="SDRB02008702">
    <property type="protein sequence ID" value="THG09175.1"/>
    <property type="molecule type" value="Genomic_DNA"/>
</dbReference>
<dbReference type="GO" id="GO:0008289">
    <property type="term" value="F:lipid binding"/>
    <property type="evidence" value="ECO:0007669"/>
    <property type="project" value="InterPro"/>
</dbReference>